<dbReference type="Pfam" id="PF13439">
    <property type="entry name" value="Glyco_transf_4"/>
    <property type="match status" value="1"/>
</dbReference>
<dbReference type="SUPFAM" id="SSF53756">
    <property type="entry name" value="UDP-Glycosyltransferase/glycogen phosphorylase"/>
    <property type="match status" value="1"/>
</dbReference>
<dbReference type="PANTHER" id="PTHR12526:SF630">
    <property type="entry name" value="GLYCOSYLTRANSFERASE"/>
    <property type="match status" value="1"/>
</dbReference>
<reference evidence="4" key="1">
    <citation type="journal article" date="2020" name="Appl. Environ. Microbiol.">
        <title>Diazotrophic Anaeromyxobacter Isolates from Soils.</title>
        <authorList>
            <person name="Masuda Y."/>
            <person name="Yamanaka H."/>
            <person name="Xu Z.X."/>
            <person name="Shiratori Y."/>
            <person name="Aono T."/>
            <person name="Amachi S."/>
            <person name="Senoo K."/>
            <person name="Itoh H."/>
        </authorList>
    </citation>
    <scope>NUCLEOTIDE SEQUENCE [LARGE SCALE GENOMIC DNA]</scope>
    <source>
        <strain evidence="4">R267</strain>
    </source>
</reference>
<sequence length="404" mass="44346">MSGRRRIAFVVPDLQLGGAERQVVDLVNHLDHERFEATLFTFEAADDLGAAVDPRVRRVRALRRSRFDTGPVDQLARLLREERTELVHCTLQMALLVARGAIHRSGRGLPLVEAIHTTQNRGRRLELADRLLYVPLMSGCDRVITVCDAQRRFWASKYPALRPKLVTVPNGIDLDRYRDDVPAARKAALRRELGVEGGELVLGMVAAIRPEKNHAGILEAAARLAEGGHRVKLLFAGGAPDPRDEERLRRRTRELGLGERVRWLGSLRDPRELISILDAGILFSTAESLPLALLECLAMGKPVVAAAIGGVSEIVVPGENGLLVAPRDTAAFASAVARLAADRELLRGLSARARPSVEARFSVQQMARRTEAVLEEVLDGRAGARAGRRARAAAAPQEDIRRRA</sequence>
<dbReference type="InterPro" id="IPR001296">
    <property type="entry name" value="Glyco_trans_1"/>
</dbReference>
<feature type="domain" description="Glycosyltransferase subfamily 4-like N-terminal" evidence="2">
    <location>
        <begin position="17"/>
        <end position="176"/>
    </location>
</feature>
<gene>
    <name evidence="3" type="ORF">AMYX_23590</name>
</gene>
<proteinExistence type="predicted"/>
<dbReference type="Proteomes" id="UP000503640">
    <property type="component" value="Unassembled WGS sequence"/>
</dbReference>
<evidence type="ECO:0000313" key="3">
    <source>
        <dbReference type="EMBL" id="GEJ57618.1"/>
    </source>
</evidence>
<protein>
    <submittedName>
        <fullName evidence="3">Glycosyl transferase</fullName>
    </submittedName>
</protein>
<feature type="domain" description="Glycosyl transferase family 1" evidence="1">
    <location>
        <begin position="188"/>
        <end position="354"/>
    </location>
</feature>
<dbReference type="EMBL" id="BJTG01000005">
    <property type="protein sequence ID" value="GEJ57618.1"/>
    <property type="molecule type" value="Genomic_DNA"/>
</dbReference>
<keyword evidence="4" id="KW-1185">Reference proteome</keyword>
<comment type="caution">
    <text evidence="3">The sequence shown here is derived from an EMBL/GenBank/DDBJ whole genome shotgun (WGS) entry which is preliminary data.</text>
</comment>
<keyword evidence="3" id="KW-0808">Transferase</keyword>
<dbReference type="Gene3D" id="3.40.50.2000">
    <property type="entry name" value="Glycogen Phosphorylase B"/>
    <property type="match status" value="2"/>
</dbReference>
<evidence type="ECO:0000313" key="4">
    <source>
        <dbReference type="Proteomes" id="UP000503640"/>
    </source>
</evidence>
<name>A0A7I9VN27_9BACT</name>
<evidence type="ECO:0000259" key="2">
    <source>
        <dbReference type="Pfam" id="PF13439"/>
    </source>
</evidence>
<dbReference type="RefSeq" id="WP_176065377.1">
    <property type="nucleotide sequence ID" value="NZ_BJTG01000005.1"/>
</dbReference>
<dbReference type="GO" id="GO:0016757">
    <property type="term" value="F:glycosyltransferase activity"/>
    <property type="evidence" value="ECO:0007669"/>
    <property type="project" value="InterPro"/>
</dbReference>
<evidence type="ECO:0000259" key="1">
    <source>
        <dbReference type="Pfam" id="PF00534"/>
    </source>
</evidence>
<accession>A0A7I9VN27</accession>
<dbReference type="Pfam" id="PF00534">
    <property type="entry name" value="Glycos_transf_1"/>
    <property type="match status" value="1"/>
</dbReference>
<organism evidence="3 4">
    <name type="scientific">Anaeromyxobacter diazotrophicus</name>
    <dbReference type="NCBI Taxonomy" id="2590199"/>
    <lineage>
        <taxon>Bacteria</taxon>
        <taxon>Pseudomonadati</taxon>
        <taxon>Myxococcota</taxon>
        <taxon>Myxococcia</taxon>
        <taxon>Myxococcales</taxon>
        <taxon>Cystobacterineae</taxon>
        <taxon>Anaeromyxobacteraceae</taxon>
        <taxon>Anaeromyxobacter</taxon>
    </lineage>
</organism>
<dbReference type="InterPro" id="IPR028098">
    <property type="entry name" value="Glyco_trans_4-like_N"/>
</dbReference>
<dbReference type="CDD" id="cd03801">
    <property type="entry name" value="GT4_PimA-like"/>
    <property type="match status" value="1"/>
</dbReference>
<dbReference type="PANTHER" id="PTHR12526">
    <property type="entry name" value="GLYCOSYLTRANSFERASE"/>
    <property type="match status" value="1"/>
</dbReference>
<dbReference type="AlphaFoldDB" id="A0A7I9VN27"/>